<dbReference type="InterPro" id="IPR016181">
    <property type="entry name" value="Acyl_CoA_acyltransferase"/>
</dbReference>
<dbReference type="InterPro" id="IPR000182">
    <property type="entry name" value="GNAT_dom"/>
</dbReference>
<comment type="caution">
    <text evidence="2">The sequence shown here is derived from an EMBL/GenBank/DDBJ whole genome shotgun (WGS) entry which is preliminary data.</text>
</comment>
<dbReference type="RefSeq" id="WP_376803844.1">
    <property type="nucleotide sequence ID" value="NZ_LWDL01000023.1"/>
</dbReference>
<evidence type="ECO:0000313" key="2">
    <source>
        <dbReference type="EMBL" id="OQW50953.1"/>
    </source>
</evidence>
<dbReference type="Proteomes" id="UP000192872">
    <property type="component" value="Unassembled WGS sequence"/>
</dbReference>
<name>A0A1W9HU37_9HYPH</name>
<organism evidence="2 3">
    <name type="scientific">Candidatus Raskinella chloraquaticus</name>
    <dbReference type="NCBI Taxonomy" id="1951219"/>
    <lineage>
        <taxon>Bacteria</taxon>
        <taxon>Pseudomonadati</taxon>
        <taxon>Pseudomonadota</taxon>
        <taxon>Alphaproteobacteria</taxon>
        <taxon>Hyphomicrobiales</taxon>
        <taxon>Phreatobacteraceae</taxon>
        <taxon>Candidatus Raskinella</taxon>
    </lineage>
</organism>
<accession>A0A1W9HU37</accession>
<proteinExistence type="predicted"/>
<evidence type="ECO:0000313" key="3">
    <source>
        <dbReference type="Proteomes" id="UP000192872"/>
    </source>
</evidence>
<dbReference type="Gene3D" id="3.40.630.30">
    <property type="match status" value="1"/>
</dbReference>
<dbReference type="SUPFAM" id="SSF55729">
    <property type="entry name" value="Acyl-CoA N-acyltransferases (Nat)"/>
    <property type="match status" value="1"/>
</dbReference>
<dbReference type="STRING" id="1827387.A4S15_13185"/>
<dbReference type="AlphaFoldDB" id="A0A1W9HU37"/>
<dbReference type="Pfam" id="PF00583">
    <property type="entry name" value="Acetyltransf_1"/>
    <property type="match status" value="1"/>
</dbReference>
<feature type="domain" description="N-acetyltransferase" evidence="1">
    <location>
        <begin position="49"/>
        <end position="199"/>
    </location>
</feature>
<dbReference type="EMBL" id="LWDL01000023">
    <property type="protein sequence ID" value="OQW50953.1"/>
    <property type="molecule type" value="Genomic_DNA"/>
</dbReference>
<gene>
    <name evidence="2" type="ORF">A4S15_13185</name>
</gene>
<dbReference type="GO" id="GO:0016747">
    <property type="term" value="F:acyltransferase activity, transferring groups other than amino-acyl groups"/>
    <property type="evidence" value="ECO:0007669"/>
    <property type="project" value="InterPro"/>
</dbReference>
<dbReference type="PROSITE" id="PS51186">
    <property type="entry name" value="GNAT"/>
    <property type="match status" value="1"/>
</dbReference>
<sequence length="207" mass="22540">MIPAAPPPLSPGFHAVPAGHLAAIVTALDMHAPRGTPPRPLPEGYVLNQQKSPSNEWYLALFRAIGAPWLWTSRLRLSPPALTAILTSPDVDIYALHEGSADGDPVGLLELDFSTTGQCEVAFFGLVDRCRRRGLGHPMMDFALHHAWSRPGVECVWIHTCSLDDPAALRFYQSCGFKPYARQVEILADPRLAGILPADCAPLHPLL</sequence>
<dbReference type="CDD" id="cd04301">
    <property type="entry name" value="NAT_SF"/>
    <property type="match status" value="1"/>
</dbReference>
<reference evidence="2 3" key="1">
    <citation type="journal article" date="2017" name="Water Res.">
        <title>Comammox in drinking water systems.</title>
        <authorList>
            <person name="Wang Y."/>
            <person name="Ma L."/>
            <person name="Mao Y."/>
            <person name="Jiang X."/>
            <person name="Xia Y."/>
            <person name="Yu K."/>
            <person name="Li B."/>
            <person name="Zhang T."/>
        </authorList>
    </citation>
    <scope>NUCLEOTIDE SEQUENCE [LARGE SCALE GENOMIC DNA]</scope>
    <source>
        <strain evidence="2">SG_bin8</strain>
    </source>
</reference>
<evidence type="ECO:0000259" key="1">
    <source>
        <dbReference type="PROSITE" id="PS51186"/>
    </source>
</evidence>
<protein>
    <recommendedName>
        <fullName evidence="1">N-acetyltransferase domain-containing protein</fullName>
    </recommendedName>
</protein>